<dbReference type="InterPro" id="IPR010987">
    <property type="entry name" value="Glutathione-S-Trfase_C-like"/>
</dbReference>
<dbReference type="CDD" id="cd03181">
    <property type="entry name" value="GST_C_EF1Bgamma_like"/>
    <property type="match status" value="1"/>
</dbReference>
<dbReference type="PANTHER" id="PTHR43986:SF1">
    <property type="entry name" value="ELONGATION FACTOR 1-GAMMA"/>
    <property type="match status" value="1"/>
</dbReference>
<dbReference type="InterPro" id="IPR040079">
    <property type="entry name" value="Glutathione_S-Trfase"/>
</dbReference>
<dbReference type="SFLD" id="SFLDS00019">
    <property type="entry name" value="Glutathione_Transferase_(cytos"/>
    <property type="match status" value="1"/>
</dbReference>
<evidence type="ECO:0008006" key="7">
    <source>
        <dbReference type="Google" id="ProtNLM"/>
    </source>
</evidence>
<dbReference type="InterPro" id="IPR036249">
    <property type="entry name" value="Thioredoxin-like_sf"/>
</dbReference>
<comment type="caution">
    <text evidence="5">The sequence shown here is derived from an EMBL/GenBank/DDBJ whole genome shotgun (WGS) entry which is preliminary data.</text>
</comment>
<protein>
    <recommendedName>
        <fullName evidence="7">Glutathione S-transferase</fullName>
    </recommendedName>
</protein>
<evidence type="ECO:0000313" key="5">
    <source>
        <dbReference type="EMBL" id="KAK8141014.1"/>
    </source>
</evidence>
<dbReference type="EMBL" id="JAAHCF010001268">
    <property type="protein sequence ID" value="KAK8141014.1"/>
    <property type="molecule type" value="Genomic_DNA"/>
</dbReference>
<name>A0AAW0RFR9_9HYPO</name>
<feature type="domain" description="GST N-terminal" evidence="3">
    <location>
        <begin position="1"/>
        <end position="83"/>
    </location>
</feature>
<keyword evidence="6" id="KW-1185">Reference proteome</keyword>
<evidence type="ECO:0000313" key="6">
    <source>
        <dbReference type="Proteomes" id="UP001397290"/>
    </source>
</evidence>
<dbReference type="InterPro" id="IPR004046">
    <property type="entry name" value="GST_C"/>
</dbReference>
<dbReference type="Pfam" id="PF00043">
    <property type="entry name" value="GST_C"/>
    <property type="match status" value="1"/>
</dbReference>
<dbReference type="PANTHER" id="PTHR43986">
    <property type="entry name" value="ELONGATION FACTOR 1-GAMMA"/>
    <property type="match status" value="1"/>
</dbReference>
<evidence type="ECO:0000256" key="1">
    <source>
        <dbReference type="ARBA" id="ARBA00007409"/>
    </source>
</evidence>
<dbReference type="SUPFAM" id="SSF47616">
    <property type="entry name" value="GST C-terminal domain-like"/>
    <property type="match status" value="1"/>
</dbReference>
<comment type="similarity">
    <text evidence="1 2">Belongs to the GST superfamily.</text>
</comment>
<dbReference type="InterPro" id="IPR004045">
    <property type="entry name" value="Glutathione_S-Trfase_N"/>
</dbReference>
<organism evidence="5 6">
    <name type="scientific">Beauveria asiatica</name>
    <dbReference type="NCBI Taxonomy" id="1069075"/>
    <lineage>
        <taxon>Eukaryota</taxon>
        <taxon>Fungi</taxon>
        <taxon>Dikarya</taxon>
        <taxon>Ascomycota</taxon>
        <taxon>Pezizomycotina</taxon>
        <taxon>Sordariomycetes</taxon>
        <taxon>Hypocreomycetidae</taxon>
        <taxon>Hypocreales</taxon>
        <taxon>Cordycipitaceae</taxon>
        <taxon>Beauveria</taxon>
    </lineage>
</organism>
<evidence type="ECO:0000259" key="4">
    <source>
        <dbReference type="PROSITE" id="PS50405"/>
    </source>
</evidence>
<dbReference type="Pfam" id="PF02798">
    <property type="entry name" value="GST_N"/>
    <property type="match status" value="1"/>
</dbReference>
<proteinExistence type="inferred from homology"/>
<sequence length="232" mass="26167">MEYTVYGYEGNPRTRILRVIAHSQDIKVNLSEVVPRQNLNRDALIEKFPRSRGKIPAFEGDKVKLTEVPAIAYYLAKVKPGRLLGDGSLEQEAEVLSWVNWANQELLVIMSKCAFYLFLPLIPGLARPAPYDKAAVEAGKAATLAFLDNHEAAIKDKTFLVGNDFTLADIFVAIYISRGLEWILGDEWRRQHPATMQHFNLVANWEHCKAVVPVFKQVDVEVANVNPYAVQM</sequence>
<gene>
    <name evidence="5" type="ORF">G3M48_001030</name>
</gene>
<dbReference type="GO" id="GO:0005634">
    <property type="term" value="C:nucleus"/>
    <property type="evidence" value="ECO:0007669"/>
    <property type="project" value="TreeGrafter"/>
</dbReference>
<dbReference type="InterPro" id="IPR036282">
    <property type="entry name" value="Glutathione-S-Trfase_C_sf"/>
</dbReference>
<dbReference type="AlphaFoldDB" id="A0AAW0RFR9"/>
<dbReference type="GO" id="GO:0005737">
    <property type="term" value="C:cytoplasm"/>
    <property type="evidence" value="ECO:0007669"/>
    <property type="project" value="TreeGrafter"/>
</dbReference>
<feature type="domain" description="GST C-terminal" evidence="4">
    <location>
        <begin position="88"/>
        <end position="222"/>
    </location>
</feature>
<evidence type="ECO:0000259" key="3">
    <source>
        <dbReference type="PROSITE" id="PS50404"/>
    </source>
</evidence>
<dbReference type="PROSITE" id="PS50404">
    <property type="entry name" value="GST_NTER"/>
    <property type="match status" value="1"/>
</dbReference>
<dbReference type="InterPro" id="IPR050802">
    <property type="entry name" value="EF-GSTs"/>
</dbReference>
<accession>A0AAW0RFR9</accession>
<dbReference type="GO" id="GO:0006414">
    <property type="term" value="P:translational elongation"/>
    <property type="evidence" value="ECO:0007669"/>
    <property type="project" value="TreeGrafter"/>
</dbReference>
<dbReference type="Gene3D" id="1.20.1050.10">
    <property type="match status" value="1"/>
</dbReference>
<dbReference type="Proteomes" id="UP001397290">
    <property type="component" value="Unassembled WGS sequence"/>
</dbReference>
<dbReference type="PROSITE" id="PS50405">
    <property type="entry name" value="GST_CTER"/>
    <property type="match status" value="1"/>
</dbReference>
<evidence type="ECO:0000256" key="2">
    <source>
        <dbReference type="RuleBase" id="RU003494"/>
    </source>
</evidence>
<dbReference type="SUPFAM" id="SSF52833">
    <property type="entry name" value="Thioredoxin-like"/>
    <property type="match status" value="1"/>
</dbReference>
<dbReference type="Gene3D" id="3.40.30.10">
    <property type="entry name" value="Glutaredoxin"/>
    <property type="match status" value="1"/>
</dbReference>
<feature type="non-terminal residue" evidence="5">
    <location>
        <position position="232"/>
    </location>
</feature>
<reference evidence="5 6" key="1">
    <citation type="submission" date="2020-02" db="EMBL/GenBank/DDBJ databases">
        <title>Comparative genomics of the hypocrealean fungal genus Beauvera.</title>
        <authorList>
            <person name="Showalter D.N."/>
            <person name="Bushley K.E."/>
            <person name="Rehner S.A."/>
        </authorList>
    </citation>
    <scope>NUCLEOTIDE SEQUENCE [LARGE SCALE GENOMIC DNA]</scope>
    <source>
        <strain evidence="5 6">ARSEF4384</strain>
    </source>
</reference>